<dbReference type="AlphaFoldDB" id="A0A0B8N2W9"/>
<protein>
    <recommendedName>
        <fullName evidence="8">L-lysine-epsilon aminotransferase</fullName>
        <ecNumber evidence="3">2.6.1.36</ecNumber>
    </recommendedName>
    <alternativeName>
        <fullName evidence="7">Lysine 6-aminotransferase</fullName>
    </alternativeName>
</protein>
<dbReference type="Proteomes" id="UP000037179">
    <property type="component" value="Unassembled WGS sequence"/>
</dbReference>
<evidence type="ECO:0000256" key="8">
    <source>
        <dbReference type="ARBA" id="ARBA00050040"/>
    </source>
</evidence>
<keyword evidence="6 9" id="KW-0663">Pyridoxal phosphate</keyword>
<evidence type="ECO:0000256" key="2">
    <source>
        <dbReference type="ARBA" id="ARBA00008954"/>
    </source>
</evidence>
<evidence type="ECO:0000256" key="4">
    <source>
        <dbReference type="ARBA" id="ARBA00022576"/>
    </source>
</evidence>
<evidence type="ECO:0000256" key="5">
    <source>
        <dbReference type="ARBA" id="ARBA00022679"/>
    </source>
</evidence>
<dbReference type="CDD" id="cd00610">
    <property type="entry name" value="OAT_like"/>
    <property type="match status" value="1"/>
</dbReference>
<dbReference type="InterPro" id="IPR005814">
    <property type="entry name" value="Aminotrans_3"/>
</dbReference>
<dbReference type="GO" id="GO:0017000">
    <property type="term" value="P:antibiotic biosynthetic process"/>
    <property type="evidence" value="ECO:0007669"/>
    <property type="project" value="InterPro"/>
</dbReference>
<dbReference type="EMBL" id="BBYQ01000004">
    <property type="protein sequence ID" value="GAP26156.1"/>
    <property type="molecule type" value="Genomic_DNA"/>
</dbReference>
<reference evidence="12" key="1">
    <citation type="submission" date="2015-07" db="EMBL/GenBank/DDBJ databases">
        <title>Nocardia seriolae U-1 whole genome shotgun sequence.</title>
        <authorList>
            <person name="Imajoh M."/>
            <person name="Fukumoto Y."/>
            <person name="Sukeda M."/>
            <person name="Yamane J."/>
            <person name="Yamasaki K."/>
            <person name="Shimizu M."/>
            <person name="Ohnishi K."/>
            <person name="Oshima S."/>
        </authorList>
    </citation>
    <scope>NUCLEOTIDE SEQUENCE [LARGE SCALE GENOMIC DNA]</scope>
    <source>
        <strain evidence="12">U-1</strain>
    </source>
</reference>
<gene>
    <name evidence="10" type="ORF">NS506_07306</name>
    <name evidence="11" type="ORF">NSK11_contig00004-0010</name>
</gene>
<accession>A0A0B8N2W9</accession>
<evidence type="ECO:0000313" key="10">
    <source>
        <dbReference type="EMBL" id="APB01326.1"/>
    </source>
</evidence>
<dbReference type="Proteomes" id="UP000180166">
    <property type="component" value="Chromosome"/>
</dbReference>
<dbReference type="PIRSF" id="PIRSF000521">
    <property type="entry name" value="Transaminase_4ab_Lys_Orn"/>
    <property type="match status" value="1"/>
</dbReference>
<keyword evidence="12" id="KW-1185">Reference proteome</keyword>
<comment type="similarity">
    <text evidence="2 9">Belongs to the class-III pyridoxal-phosphate-dependent aminotransferase family.</text>
</comment>
<evidence type="ECO:0000313" key="12">
    <source>
        <dbReference type="Proteomes" id="UP000037179"/>
    </source>
</evidence>
<dbReference type="GO" id="GO:0009450">
    <property type="term" value="P:gamma-aminobutyric acid catabolic process"/>
    <property type="evidence" value="ECO:0007669"/>
    <property type="project" value="TreeGrafter"/>
</dbReference>
<dbReference type="Gene3D" id="3.90.1150.10">
    <property type="entry name" value="Aspartate Aminotransferase, domain 1"/>
    <property type="match status" value="1"/>
</dbReference>
<evidence type="ECO:0000256" key="7">
    <source>
        <dbReference type="ARBA" id="ARBA00030921"/>
    </source>
</evidence>
<dbReference type="RefSeq" id="WP_081985536.1">
    <property type="nucleotide sequence ID" value="NZ_AP017900.1"/>
</dbReference>
<proteinExistence type="inferred from homology"/>
<dbReference type="GO" id="GO:0030170">
    <property type="term" value="F:pyridoxal phosphate binding"/>
    <property type="evidence" value="ECO:0007669"/>
    <property type="project" value="InterPro"/>
</dbReference>
<comment type="cofactor">
    <cofactor evidence="1">
        <name>pyridoxal 5'-phosphate</name>
        <dbReference type="ChEBI" id="CHEBI:597326"/>
    </cofactor>
</comment>
<evidence type="ECO:0000256" key="1">
    <source>
        <dbReference type="ARBA" id="ARBA00001933"/>
    </source>
</evidence>
<dbReference type="EMBL" id="CP017839">
    <property type="protein sequence ID" value="APB01326.1"/>
    <property type="molecule type" value="Genomic_DNA"/>
</dbReference>
<keyword evidence="4 10" id="KW-0032">Aminotransferase</keyword>
<dbReference type="EC" id="2.6.1.36" evidence="3"/>
<dbReference type="PANTHER" id="PTHR43206:SF2">
    <property type="entry name" value="4-AMINOBUTYRATE AMINOTRANSFERASE GABT"/>
    <property type="match status" value="1"/>
</dbReference>
<dbReference type="Gene3D" id="3.40.640.10">
    <property type="entry name" value="Type I PLP-dependent aspartate aminotransferase-like (Major domain)"/>
    <property type="match status" value="1"/>
</dbReference>
<dbReference type="Pfam" id="PF00202">
    <property type="entry name" value="Aminotran_3"/>
    <property type="match status" value="1"/>
</dbReference>
<dbReference type="InterPro" id="IPR017657">
    <property type="entry name" value="L-lysine_6-transaminase"/>
</dbReference>
<evidence type="ECO:0000313" key="13">
    <source>
        <dbReference type="Proteomes" id="UP000180166"/>
    </source>
</evidence>
<dbReference type="InterPro" id="IPR015422">
    <property type="entry name" value="PyrdxlP-dep_Trfase_small"/>
</dbReference>
<dbReference type="InterPro" id="IPR015424">
    <property type="entry name" value="PyrdxlP-dep_Trfase"/>
</dbReference>
<evidence type="ECO:0000256" key="6">
    <source>
        <dbReference type="ARBA" id="ARBA00022898"/>
    </source>
</evidence>
<dbReference type="KEGG" id="nsr:NS506_07306"/>
<reference evidence="11 12" key="2">
    <citation type="journal article" date="2016" name="Genome Announc.">
        <title>Draft Genome Sequence of Erythromycin- and Oxytetracycline-Sensitive Nocardia seriolae Strain U-1 (NBRC 110359).</title>
        <authorList>
            <person name="Imajoh M."/>
            <person name="Sukeda M."/>
            <person name="Shimizu M."/>
            <person name="Yamane J."/>
            <person name="Ohnishi K."/>
            <person name="Oshima S."/>
        </authorList>
    </citation>
    <scope>NUCLEOTIDE SEQUENCE [LARGE SCALE GENOMIC DNA]</scope>
    <source>
        <strain evidence="11 12">U-1</strain>
    </source>
</reference>
<dbReference type="SUPFAM" id="SSF53383">
    <property type="entry name" value="PLP-dependent transferases"/>
    <property type="match status" value="1"/>
</dbReference>
<dbReference type="GeneID" id="93372754"/>
<organism evidence="10 13">
    <name type="scientific">Nocardia seriolae</name>
    <dbReference type="NCBI Taxonomy" id="37332"/>
    <lineage>
        <taxon>Bacteria</taxon>
        <taxon>Bacillati</taxon>
        <taxon>Actinomycetota</taxon>
        <taxon>Actinomycetes</taxon>
        <taxon>Mycobacteriales</taxon>
        <taxon>Nocardiaceae</taxon>
        <taxon>Nocardia</taxon>
    </lineage>
</organism>
<dbReference type="NCBIfam" id="TIGR03251">
    <property type="entry name" value="LAT_fam"/>
    <property type="match status" value="1"/>
</dbReference>
<evidence type="ECO:0000256" key="3">
    <source>
        <dbReference type="ARBA" id="ARBA00013071"/>
    </source>
</evidence>
<evidence type="ECO:0000256" key="9">
    <source>
        <dbReference type="RuleBase" id="RU003560"/>
    </source>
</evidence>
<sequence>MTLELDRLGAAAETTLVTPARVHEILSASILADGFDLVLDLRKSRGRRLVDARDGTAYLDMFGFFASSTLGMNHPALLGDKHFLANLTAAALNKPSNSDVYTVEMARFVDTFVRVLGDPRLPHLFFIDGGGLAVENALKTAFDWKSRHNEMHGRAPELGTKVLHLTGAFHGRTGYTLSLTNTDPVKTARFPKFDWPRIDTPYIGPDHPDIEAAEAHALDQARRAFAENPHDIACFIAEPIQGEGGDRHLRPEFLRSIQELCHANDALFILDEVQTGVGMTGTTWAYQQLGLEPDIVAFGKKTQVCGIMAGGRVDEVFDNVFHVSSRLNSTWGGNLADMVRARRVLEVVEHEHLVSRVRDLGTHLLTRLTELSTAHAEVTDPRGRGLMCAITLATPELRNEVVTRLREEEHILILGTGDRGIRFRPPLTVTAAELDEAVDALDRVLR</sequence>
<keyword evidence="5 10" id="KW-0808">Transferase</keyword>
<evidence type="ECO:0000313" key="11">
    <source>
        <dbReference type="EMBL" id="GAP26156.1"/>
    </source>
</evidence>
<reference evidence="10 13" key="3">
    <citation type="submission" date="2016-10" db="EMBL/GenBank/DDBJ databases">
        <title>Genome sequence of Nocardia seriolae strain EM150506, isolated from Anguila japonica.</title>
        <authorList>
            <person name="Han H.-J."/>
        </authorList>
    </citation>
    <scope>NUCLEOTIDE SEQUENCE [LARGE SCALE GENOMIC DNA]</scope>
    <source>
        <strain evidence="10 13">EM150506</strain>
    </source>
</reference>
<dbReference type="GO" id="GO:0045484">
    <property type="term" value="F:L-lysine 6-transaminase activity"/>
    <property type="evidence" value="ECO:0007669"/>
    <property type="project" value="UniProtKB-EC"/>
</dbReference>
<dbReference type="InterPro" id="IPR015421">
    <property type="entry name" value="PyrdxlP-dep_Trfase_major"/>
</dbReference>
<name>A0A0B8N2W9_9NOCA</name>
<dbReference type="PANTHER" id="PTHR43206">
    <property type="entry name" value="AMINOTRANSFERASE"/>
    <property type="match status" value="1"/>
</dbReference>
<dbReference type="OrthoDB" id="9801052at2"/>